<dbReference type="InterPro" id="IPR003615">
    <property type="entry name" value="HNH_nuc"/>
</dbReference>
<evidence type="ECO:0000313" key="3">
    <source>
        <dbReference type="EMBL" id="MBK7271679.1"/>
    </source>
</evidence>
<dbReference type="CDD" id="cd00085">
    <property type="entry name" value="HNHc"/>
    <property type="match status" value="1"/>
</dbReference>
<comment type="caution">
    <text evidence="3">The sequence shown here is derived from an EMBL/GenBank/DDBJ whole genome shotgun (WGS) entry which is preliminary data.</text>
</comment>
<protein>
    <submittedName>
        <fullName evidence="3">DUF222 domain-containing protein</fullName>
    </submittedName>
</protein>
<reference evidence="4 5" key="1">
    <citation type="submission" date="2020-10" db="EMBL/GenBank/DDBJ databases">
        <title>Connecting structure to function with the recovery of over 1000 high-quality activated sludge metagenome-assembled genomes encoding full-length rRNA genes using long-read sequencing.</title>
        <authorList>
            <person name="Singleton C.M."/>
            <person name="Petriglieri F."/>
            <person name="Kristensen J.M."/>
            <person name="Kirkegaard R.H."/>
            <person name="Michaelsen T.Y."/>
            <person name="Andersen M.H."/>
            <person name="Karst S.M."/>
            <person name="Dueholm M.S."/>
            <person name="Nielsen P.H."/>
            <person name="Albertsen M."/>
        </authorList>
    </citation>
    <scope>NUCLEOTIDE SEQUENCE [LARGE SCALE GENOMIC DNA]</scope>
    <source>
        <strain evidence="2">AalE_18-Q3-R2-46_BAT3C.188</strain>
        <strain evidence="3">Ega_18-Q3-R5-49_MAXAC.001</strain>
    </source>
</reference>
<accession>A0A935IGK9</accession>
<sequence length="443" mass="45513">MSSTSATVSGGASVADRRAAFVAARSALDGLTGLLCQVAGAELGLLVGELDALASRAAGAVVAVVAEADSRGEISASQAGTSTQWVARHAPSLAAEGAGQVARLVQECRLPELATVRAAVEGGTVSVGVGLGVVSEFQALRPMLRNEARPTVLDGLVQMGAEQGRRGVRRLRPALLAKFGDPGVFQEVQDAAGRLVALDRAVGDVLGAFTYRLVVDAQGKAALEAAIGPLSAPVPGPDGARDPRPPERRRGEALIEVCRRATAAGGIPPSGVKSTLMVTMPFADLSNRLGAGEVLGSSEAGELIAPETVRKLACDAGVIPVVLGGEGEVLDLGRATRLFTAGQTAALWLRDRVCSFPECSIPAHWCDAHHLIHWLDGGVSQLSNAALLCGRHHTVVHRDRLFGQVTSDGVDWDRRLGSYDRALAAPGHGGKAGEAAGPDPPAA</sequence>
<dbReference type="EMBL" id="JADIXZ010000004">
    <property type="protein sequence ID" value="MBK6300932.1"/>
    <property type="molecule type" value="Genomic_DNA"/>
</dbReference>
<evidence type="ECO:0000313" key="5">
    <source>
        <dbReference type="Proteomes" id="UP000726105"/>
    </source>
</evidence>
<dbReference type="Proteomes" id="UP000718281">
    <property type="component" value="Unassembled WGS sequence"/>
</dbReference>
<proteinExistence type="predicted"/>
<dbReference type="EMBL" id="JADJIB010000001">
    <property type="protein sequence ID" value="MBK7271679.1"/>
    <property type="molecule type" value="Genomic_DNA"/>
</dbReference>
<feature type="domain" description="HNH nuclease" evidence="1">
    <location>
        <begin position="342"/>
        <end position="394"/>
    </location>
</feature>
<evidence type="ECO:0000313" key="2">
    <source>
        <dbReference type="EMBL" id="MBK6300932.1"/>
    </source>
</evidence>
<dbReference type="Proteomes" id="UP000726105">
    <property type="component" value="Unassembled WGS sequence"/>
</dbReference>
<evidence type="ECO:0000259" key="1">
    <source>
        <dbReference type="SMART" id="SM00507"/>
    </source>
</evidence>
<gene>
    <name evidence="2" type="ORF">IPF40_07725</name>
    <name evidence="3" type="ORF">IPI13_00375</name>
</gene>
<organism evidence="3 5">
    <name type="scientific">Candidatus Phosphoribacter hodrii</name>
    <dbReference type="NCBI Taxonomy" id="2953743"/>
    <lineage>
        <taxon>Bacteria</taxon>
        <taxon>Bacillati</taxon>
        <taxon>Actinomycetota</taxon>
        <taxon>Actinomycetes</taxon>
        <taxon>Micrococcales</taxon>
        <taxon>Dermatophilaceae</taxon>
        <taxon>Candidatus Phosphoribacter</taxon>
    </lineage>
</organism>
<dbReference type="Pfam" id="PF02720">
    <property type="entry name" value="DUF222"/>
    <property type="match status" value="1"/>
</dbReference>
<name>A0A935IGK9_9MICO</name>
<dbReference type="SMART" id="SM00507">
    <property type="entry name" value="HNHc"/>
    <property type="match status" value="1"/>
</dbReference>
<evidence type="ECO:0000313" key="4">
    <source>
        <dbReference type="Proteomes" id="UP000718281"/>
    </source>
</evidence>
<dbReference type="InterPro" id="IPR003870">
    <property type="entry name" value="DUF222"/>
</dbReference>
<dbReference type="AlphaFoldDB" id="A0A935IGK9"/>